<proteinExistence type="predicted"/>
<dbReference type="EMBL" id="JADKPN010000001">
    <property type="protein sequence ID" value="MBF4762298.1"/>
    <property type="molecule type" value="Genomic_DNA"/>
</dbReference>
<keyword evidence="1" id="KW-0808">Transferase</keyword>
<dbReference type="Pfam" id="PF01909">
    <property type="entry name" value="NTP_transf_2"/>
    <property type="match status" value="1"/>
</dbReference>
<comment type="caution">
    <text evidence="4">The sequence shown here is derived from an EMBL/GenBank/DDBJ whole genome shotgun (WGS) entry which is preliminary data.</text>
</comment>
<dbReference type="RefSeq" id="WP_194705428.1">
    <property type="nucleotide sequence ID" value="NZ_JADKPN010000001.1"/>
</dbReference>
<evidence type="ECO:0000313" key="5">
    <source>
        <dbReference type="Proteomes" id="UP000640489"/>
    </source>
</evidence>
<dbReference type="InterPro" id="IPR025184">
    <property type="entry name" value="AadA_C"/>
</dbReference>
<evidence type="ECO:0000259" key="3">
    <source>
        <dbReference type="Pfam" id="PF13427"/>
    </source>
</evidence>
<protein>
    <submittedName>
        <fullName evidence="4">DUF4111 domain-containing protein</fullName>
    </submittedName>
</protein>
<keyword evidence="5" id="KW-1185">Reference proteome</keyword>
<dbReference type="Pfam" id="PF13427">
    <property type="entry name" value="AadA_C"/>
    <property type="match status" value="1"/>
</dbReference>
<accession>A0A930YD17</accession>
<gene>
    <name evidence="4" type="ORF">ISU07_04100</name>
</gene>
<dbReference type="Proteomes" id="UP000640489">
    <property type="component" value="Unassembled WGS sequence"/>
</dbReference>
<dbReference type="InterPro" id="IPR043519">
    <property type="entry name" value="NT_sf"/>
</dbReference>
<dbReference type="InterPro" id="IPR002934">
    <property type="entry name" value="Polymerase_NTP_transf_dom"/>
</dbReference>
<evidence type="ECO:0000313" key="4">
    <source>
        <dbReference type="EMBL" id="MBF4762298.1"/>
    </source>
</evidence>
<organism evidence="4 5">
    <name type="scientific">Nocardioides islandensis</name>
    <dbReference type="NCBI Taxonomy" id="433663"/>
    <lineage>
        <taxon>Bacteria</taxon>
        <taxon>Bacillati</taxon>
        <taxon>Actinomycetota</taxon>
        <taxon>Actinomycetes</taxon>
        <taxon>Propionibacteriales</taxon>
        <taxon>Nocardioidaceae</taxon>
        <taxon>Nocardioides</taxon>
    </lineage>
</organism>
<feature type="domain" description="Polymerase nucleotidyl transferase" evidence="2">
    <location>
        <begin position="23"/>
        <end position="54"/>
    </location>
</feature>
<feature type="domain" description="Adenylyltransferase AadA C-terminal" evidence="3">
    <location>
        <begin position="146"/>
        <end position="225"/>
    </location>
</feature>
<evidence type="ECO:0000259" key="2">
    <source>
        <dbReference type="Pfam" id="PF01909"/>
    </source>
</evidence>
<reference evidence="4" key="1">
    <citation type="submission" date="2020-11" db="EMBL/GenBank/DDBJ databases">
        <title>Nocardioides sp. nov., isolated from Soil of Cynanchum wilfordii Hemsley rhizosphere.</title>
        <authorList>
            <person name="Lee J.-S."/>
            <person name="Suh M.K."/>
            <person name="Kim J.-S."/>
        </authorList>
    </citation>
    <scope>NUCLEOTIDE SEQUENCE</scope>
    <source>
        <strain evidence="4">KCTC 19275</strain>
    </source>
</reference>
<sequence>MDPSAYLAALTSVATDVLGGDLVGVHPHGSLVLGGWRPERSDIDVLVVVTRPLTAPEQDALASAWRAIPCPAVGLELSVVLDSVAAHPVPRAAFELHVTTAPGDEKDVDGHGHPGDLDLVLHFAVCHSLGLPGFAPVPRALVLAQLAGEMDWAAEHNPTEYAVLNACRALRFAVDGSLVSKVDGGHWARGRVADTDRPLVEAALARQTGADPDAPLDPDAVRAFLAAARDVIRRGRPGDPGG</sequence>
<name>A0A930YD17_9ACTN</name>
<dbReference type="GO" id="GO:0016779">
    <property type="term" value="F:nucleotidyltransferase activity"/>
    <property type="evidence" value="ECO:0007669"/>
    <property type="project" value="InterPro"/>
</dbReference>
<dbReference type="AlphaFoldDB" id="A0A930YD17"/>
<dbReference type="SUPFAM" id="SSF81301">
    <property type="entry name" value="Nucleotidyltransferase"/>
    <property type="match status" value="1"/>
</dbReference>
<evidence type="ECO:0000256" key="1">
    <source>
        <dbReference type="ARBA" id="ARBA00022679"/>
    </source>
</evidence>